<feature type="domain" description="FAD-binding FR-type" evidence="4">
    <location>
        <begin position="101"/>
        <end position="200"/>
    </location>
</feature>
<dbReference type="PROSITE" id="PS51384">
    <property type="entry name" value="FAD_FR"/>
    <property type="match status" value="1"/>
</dbReference>
<dbReference type="CDD" id="cd06190">
    <property type="entry name" value="T4MO_e_transfer_like"/>
    <property type="match status" value="1"/>
</dbReference>
<dbReference type="PROSITE" id="PS00197">
    <property type="entry name" value="2FE2S_FER_1"/>
    <property type="match status" value="1"/>
</dbReference>
<dbReference type="PRINTS" id="PR00410">
    <property type="entry name" value="PHEHYDRXLASE"/>
</dbReference>
<feature type="domain" description="2Fe-2S ferredoxin-type" evidence="3">
    <location>
        <begin position="1"/>
        <end position="93"/>
    </location>
</feature>
<keyword evidence="6" id="KW-1185">Reference proteome</keyword>
<dbReference type="InterPro" id="IPR012675">
    <property type="entry name" value="Beta-grasp_dom_sf"/>
</dbReference>
<dbReference type="InterPro" id="IPR017938">
    <property type="entry name" value="Riboflavin_synthase-like_b-brl"/>
</dbReference>
<evidence type="ECO:0000313" key="6">
    <source>
        <dbReference type="Proteomes" id="UP001216674"/>
    </source>
</evidence>
<dbReference type="InterPro" id="IPR036010">
    <property type="entry name" value="2Fe-2S_ferredoxin-like_sf"/>
</dbReference>
<dbReference type="SUPFAM" id="SSF63380">
    <property type="entry name" value="Riboflavin synthase domain-like"/>
    <property type="match status" value="1"/>
</dbReference>
<sequence>MTFSIAIAGTGETFDCQDGDILLRAGLRAGLGLPYECNVGACGTCKFELLAGEVETVRGDAPGLSARDRAKGRMLACQARPRSGCTVKLRLDDACRPASRPEAMPAVLREVSAVTHDIQEFCFVGPRPAVFLPGQYALLQLPGVDGARAYSMANLANAAGEWRFQIRRVPQGAGTTALFEHMKPGDAIVIDGPYGLAYLRPEAQRDIVCIAGGSGLAPMLSIARGMAGNTAMSSARLHFFYGGRTPRDICGESMLRELPGFGERIVFHATVSSREAGQTGMWRGHTGFVHELVEQILDKALAQYEFYLAGPPPMIEAVQNMLLGAHAVPARQVHFDRYF</sequence>
<evidence type="ECO:0000313" key="5">
    <source>
        <dbReference type="EMBL" id="MDF3833315.1"/>
    </source>
</evidence>
<dbReference type="SUPFAM" id="SSF52343">
    <property type="entry name" value="Ferredoxin reductase-like, C-terminal NADP-linked domain"/>
    <property type="match status" value="1"/>
</dbReference>
<dbReference type="InterPro" id="IPR001433">
    <property type="entry name" value="OxRdtase_FAD/NAD-bd"/>
</dbReference>
<dbReference type="InterPro" id="IPR039261">
    <property type="entry name" value="FNR_nucleotide-bd"/>
</dbReference>
<keyword evidence="2" id="KW-0408">Iron</keyword>
<dbReference type="Proteomes" id="UP001216674">
    <property type="component" value="Unassembled WGS sequence"/>
</dbReference>
<gene>
    <name evidence="5" type="ORF">P3W85_10195</name>
</gene>
<proteinExistence type="predicted"/>
<dbReference type="CDD" id="cd00207">
    <property type="entry name" value="fer2"/>
    <property type="match status" value="1"/>
</dbReference>
<dbReference type="Gene3D" id="3.40.50.80">
    <property type="entry name" value="Nucleotide-binding domain of ferredoxin-NADP reductase (FNR) module"/>
    <property type="match status" value="1"/>
</dbReference>
<comment type="caution">
    <text evidence="5">The sequence shown here is derived from an EMBL/GenBank/DDBJ whole genome shotgun (WGS) entry which is preliminary data.</text>
</comment>
<dbReference type="InterPro" id="IPR017927">
    <property type="entry name" value="FAD-bd_FR_type"/>
</dbReference>
<name>A0ABT6AL33_9BURK</name>
<evidence type="ECO:0000259" key="4">
    <source>
        <dbReference type="PROSITE" id="PS51384"/>
    </source>
</evidence>
<evidence type="ECO:0000259" key="3">
    <source>
        <dbReference type="PROSITE" id="PS51085"/>
    </source>
</evidence>
<comment type="cofactor">
    <cofactor evidence="1">
        <name>FAD</name>
        <dbReference type="ChEBI" id="CHEBI:57692"/>
    </cofactor>
</comment>
<protein>
    <submittedName>
        <fullName evidence="5">2Fe-2S iron-sulfur cluster-binding protein</fullName>
    </submittedName>
</protein>
<dbReference type="PROSITE" id="PS51085">
    <property type="entry name" value="2FE2S_FER_2"/>
    <property type="match status" value="1"/>
</dbReference>
<dbReference type="InterPro" id="IPR001041">
    <property type="entry name" value="2Fe-2S_ferredoxin-type"/>
</dbReference>
<dbReference type="PANTHER" id="PTHR47354:SF5">
    <property type="entry name" value="PROTEIN RFBI"/>
    <property type="match status" value="1"/>
</dbReference>
<dbReference type="SUPFAM" id="SSF54292">
    <property type="entry name" value="2Fe-2S ferredoxin-like"/>
    <property type="match status" value="1"/>
</dbReference>
<organism evidence="5 6">
    <name type="scientific">Cupriavidus basilensis</name>
    <dbReference type="NCBI Taxonomy" id="68895"/>
    <lineage>
        <taxon>Bacteria</taxon>
        <taxon>Pseudomonadati</taxon>
        <taxon>Pseudomonadota</taxon>
        <taxon>Betaproteobacteria</taxon>
        <taxon>Burkholderiales</taxon>
        <taxon>Burkholderiaceae</taxon>
        <taxon>Cupriavidus</taxon>
    </lineage>
</organism>
<keyword evidence="2" id="KW-0411">Iron-sulfur</keyword>
<dbReference type="Gene3D" id="2.40.30.10">
    <property type="entry name" value="Translation factors"/>
    <property type="match status" value="1"/>
</dbReference>
<evidence type="ECO:0000256" key="2">
    <source>
        <dbReference type="ARBA" id="ARBA00022714"/>
    </source>
</evidence>
<dbReference type="RefSeq" id="WP_017224114.1">
    <property type="nucleotide sequence ID" value="NZ_JARJLM010000172.1"/>
</dbReference>
<evidence type="ECO:0000256" key="1">
    <source>
        <dbReference type="ARBA" id="ARBA00001974"/>
    </source>
</evidence>
<keyword evidence="2" id="KW-0479">Metal-binding</keyword>
<dbReference type="Pfam" id="PF00970">
    <property type="entry name" value="FAD_binding_6"/>
    <property type="match status" value="1"/>
</dbReference>
<dbReference type="Pfam" id="PF00111">
    <property type="entry name" value="Fer2"/>
    <property type="match status" value="1"/>
</dbReference>
<dbReference type="Gene3D" id="3.10.20.30">
    <property type="match status" value="1"/>
</dbReference>
<dbReference type="PANTHER" id="PTHR47354">
    <property type="entry name" value="NADH OXIDOREDUCTASE HCR"/>
    <property type="match status" value="1"/>
</dbReference>
<dbReference type="InterPro" id="IPR008333">
    <property type="entry name" value="Cbr1-like_FAD-bd_dom"/>
</dbReference>
<dbReference type="InterPro" id="IPR050415">
    <property type="entry name" value="MRET"/>
</dbReference>
<dbReference type="InterPro" id="IPR006058">
    <property type="entry name" value="2Fe2S_fd_BS"/>
</dbReference>
<reference evidence="5 6" key="1">
    <citation type="submission" date="2023-03" db="EMBL/GenBank/DDBJ databases">
        <title>Draft assemblies of triclosan tolerant bacteria isolated from returned activated sludge.</title>
        <authorList>
            <person name="Van Hamelsveld S."/>
        </authorList>
    </citation>
    <scope>NUCLEOTIDE SEQUENCE [LARGE SCALE GENOMIC DNA]</scope>
    <source>
        <strain evidence="5 6">GW210010_S58</strain>
    </source>
</reference>
<dbReference type="EMBL" id="JARJLM010000172">
    <property type="protein sequence ID" value="MDF3833315.1"/>
    <property type="molecule type" value="Genomic_DNA"/>
</dbReference>
<dbReference type="Pfam" id="PF00175">
    <property type="entry name" value="NAD_binding_1"/>
    <property type="match status" value="1"/>
</dbReference>
<keyword evidence="2" id="KW-0001">2Fe-2S</keyword>
<accession>A0ABT6AL33</accession>